<evidence type="ECO:0000313" key="1">
    <source>
        <dbReference type="EMBL" id="KAI4342541.1"/>
    </source>
</evidence>
<proteinExistence type="predicted"/>
<evidence type="ECO:0000313" key="2">
    <source>
        <dbReference type="Proteomes" id="UP001057402"/>
    </source>
</evidence>
<dbReference type="EMBL" id="CM042886">
    <property type="protein sequence ID" value="KAI4342541.1"/>
    <property type="molecule type" value="Genomic_DNA"/>
</dbReference>
<dbReference type="Proteomes" id="UP001057402">
    <property type="component" value="Chromosome 7"/>
</dbReference>
<reference evidence="2" key="1">
    <citation type="journal article" date="2023" name="Front. Plant Sci.">
        <title>Chromosomal-level genome assembly of Melastoma candidum provides insights into trichome evolution.</title>
        <authorList>
            <person name="Zhong Y."/>
            <person name="Wu W."/>
            <person name="Sun C."/>
            <person name="Zou P."/>
            <person name="Liu Y."/>
            <person name="Dai S."/>
            <person name="Zhou R."/>
        </authorList>
    </citation>
    <scope>NUCLEOTIDE SEQUENCE [LARGE SCALE GENOMIC DNA]</scope>
</reference>
<name>A0ACB9P5L0_9MYRT</name>
<organism evidence="1 2">
    <name type="scientific">Melastoma candidum</name>
    <dbReference type="NCBI Taxonomy" id="119954"/>
    <lineage>
        <taxon>Eukaryota</taxon>
        <taxon>Viridiplantae</taxon>
        <taxon>Streptophyta</taxon>
        <taxon>Embryophyta</taxon>
        <taxon>Tracheophyta</taxon>
        <taxon>Spermatophyta</taxon>
        <taxon>Magnoliopsida</taxon>
        <taxon>eudicotyledons</taxon>
        <taxon>Gunneridae</taxon>
        <taxon>Pentapetalae</taxon>
        <taxon>rosids</taxon>
        <taxon>malvids</taxon>
        <taxon>Myrtales</taxon>
        <taxon>Melastomataceae</taxon>
        <taxon>Melastomatoideae</taxon>
        <taxon>Melastomateae</taxon>
        <taxon>Melastoma</taxon>
    </lineage>
</organism>
<gene>
    <name evidence="1" type="ORF">MLD38_027158</name>
</gene>
<keyword evidence="2" id="KW-1185">Reference proteome</keyword>
<protein>
    <submittedName>
        <fullName evidence="1">Uncharacterized protein</fullName>
    </submittedName>
</protein>
<sequence>MEEAPGSVRSVLMIVALSVHLGLCRGDPRITEVRLLCTEPRVNGSIVPDFAEVMREISVNVTSRGWGKSYLNSTVPPLYGLAQCHGDLNATDCLLCYAASRTRVPRCLPRPGRLYLDGCFIRYDEYEFYNETVDPVNDMVNCADANVTDQGGGGSMFANRVEMVLRNVTGKALAVRDRVGEEDMFGVDGIEGAYALAQCWSTLSLEQCKTCLRNASSLVKSCLPRAEGRAMNAGCFVRYSNQKFYSIPNGRGSLKLGTAIAVSLAAIAVASLLVVAAFLGYRTYSRAKQLRKGLLRLPTTVTKSNLYFKYETLEKATNFFDEKRKLGQGGAGSVYKGTLMNGKVVAVKRLVFNTRQWVDDFFNEVDLISGIQHKNLVSLLGCSIEGPESLLVYEYVPNGSLDQALFGEAKRKLTWEERIGIITGTAEGIAYLHGDCGIRIIHRDIKASNILLDKDLMAKVADFGLARCVAQDKSHLTTGIAGTLGYMAPEYLVRGQLTEKADVYAFGVLVLEIMSGRNSSVVAHGSFSLLQSVWMHHQSDDLISCVDPALWGEFPAVEAANVLRIGLLCAQASPKLRPSMSQVVRMLQDNGGEHPVPSPGQPPFLSPGCTQSFYETGMSSNTSNHTWGSQLQASGASSNGSL</sequence>
<comment type="caution">
    <text evidence="1">The sequence shown here is derived from an EMBL/GenBank/DDBJ whole genome shotgun (WGS) entry which is preliminary data.</text>
</comment>
<accession>A0ACB9P5L0</accession>